<comment type="caution">
    <text evidence="2">The sequence shown here is derived from an EMBL/GenBank/DDBJ whole genome shotgun (WGS) entry which is preliminary data.</text>
</comment>
<keyword evidence="3" id="KW-1185">Reference proteome</keyword>
<dbReference type="InterPro" id="IPR036047">
    <property type="entry name" value="F-box-like_dom_sf"/>
</dbReference>
<dbReference type="CDD" id="cd09917">
    <property type="entry name" value="F-box_SF"/>
    <property type="match status" value="1"/>
</dbReference>
<dbReference type="AlphaFoldDB" id="A0AAN6YGH2"/>
<protein>
    <recommendedName>
        <fullName evidence="1">F-box domain-containing protein</fullName>
    </recommendedName>
</protein>
<sequence length="355" mass="40642">MTSLPPPRYCSVAEYQVCEEEAEAIIRTTTYHRNELPRSVIWFSPRHHTSIHSSIATPFPRAPQVGLGALGRLPLELLYEVLLCLDMRSIFKLRQTNLRSRQVVDSLRQYHLVVSHGLNLLCALLRTRLAIDVSLSDFFYALCTKACRFCGEFGGFISLLTWDRSCFRCLQVAPETQVQTLSAARKQFHLSKVQLGQLRSFKTLPGRYTPEESTYKSHVTVVSAYQALLLSGQQPNSQTRAQLVNWGRQNPRFNFMGSCALPYYDGRTRRVEHGMSCGGCQLAVERDIYDSTVQLPDSEWTLAVRNKVYTQDGFLEHFRWCKLAQLLWILSDQGNRQPPELPEVVRVKGYFGNRE</sequence>
<dbReference type="Pfam" id="PF00646">
    <property type="entry name" value="F-box"/>
    <property type="match status" value="1"/>
</dbReference>
<dbReference type="PROSITE" id="PS50181">
    <property type="entry name" value="FBOX"/>
    <property type="match status" value="1"/>
</dbReference>
<accession>A0AAN6YGH2</accession>
<evidence type="ECO:0000313" key="2">
    <source>
        <dbReference type="EMBL" id="KAK4218898.1"/>
    </source>
</evidence>
<organism evidence="2 3">
    <name type="scientific">Rhypophila decipiens</name>
    <dbReference type="NCBI Taxonomy" id="261697"/>
    <lineage>
        <taxon>Eukaryota</taxon>
        <taxon>Fungi</taxon>
        <taxon>Dikarya</taxon>
        <taxon>Ascomycota</taxon>
        <taxon>Pezizomycotina</taxon>
        <taxon>Sordariomycetes</taxon>
        <taxon>Sordariomycetidae</taxon>
        <taxon>Sordariales</taxon>
        <taxon>Naviculisporaceae</taxon>
        <taxon>Rhypophila</taxon>
    </lineage>
</organism>
<feature type="domain" description="F-box" evidence="1">
    <location>
        <begin position="67"/>
        <end position="113"/>
    </location>
</feature>
<dbReference type="InterPro" id="IPR001810">
    <property type="entry name" value="F-box_dom"/>
</dbReference>
<gene>
    <name evidence="2" type="ORF">QBC37DRAFT_180213</name>
</gene>
<evidence type="ECO:0000313" key="3">
    <source>
        <dbReference type="Proteomes" id="UP001301769"/>
    </source>
</evidence>
<dbReference type="Proteomes" id="UP001301769">
    <property type="component" value="Unassembled WGS sequence"/>
</dbReference>
<evidence type="ECO:0000259" key="1">
    <source>
        <dbReference type="PROSITE" id="PS50181"/>
    </source>
</evidence>
<reference evidence="2" key="1">
    <citation type="journal article" date="2023" name="Mol. Phylogenet. Evol.">
        <title>Genome-scale phylogeny and comparative genomics of the fungal order Sordariales.</title>
        <authorList>
            <person name="Hensen N."/>
            <person name="Bonometti L."/>
            <person name="Westerberg I."/>
            <person name="Brannstrom I.O."/>
            <person name="Guillou S."/>
            <person name="Cros-Aarteil S."/>
            <person name="Calhoun S."/>
            <person name="Haridas S."/>
            <person name="Kuo A."/>
            <person name="Mondo S."/>
            <person name="Pangilinan J."/>
            <person name="Riley R."/>
            <person name="LaButti K."/>
            <person name="Andreopoulos B."/>
            <person name="Lipzen A."/>
            <person name="Chen C."/>
            <person name="Yan M."/>
            <person name="Daum C."/>
            <person name="Ng V."/>
            <person name="Clum A."/>
            <person name="Steindorff A."/>
            <person name="Ohm R.A."/>
            <person name="Martin F."/>
            <person name="Silar P."/>
            <person name="Natvig D.O."/>
            <person name="Lalanne C."/>
            <person name="Gautier V."/>
            <person name="Ament-Velasquez S.L."/>
            <person name="Kruys A."/>
            <person name="Hutchinson M.I."/>
            <person name="Powell A.J."/>
            <person name="Barry K."/>
            <person name="Miller A.N."/>
            <person name="Grigoriev I.V."/>
            <person name="Debuchy R."/>
            <person name="Gladieux P."/>
            <person name="Hiltunen Thoren M."/>
            <person name="Johannesson H."/>
        </authorList>
    </citation>
    <scope>NUCLEOTIDE SEQUENCE</scope>
    <source>
        <strain evidence="2">PSN293</strain>
    </source>
</reference>
<dbReference type="EMBL" id="MU858051">
    <property type="protein sequence ID" value="KAK4218898.1"/>
    <property type="molecule type" value="Genomic_DNA"/>
</dbReference>
<reference evidence="2" key="2">
    <citation type="submission" date="2023-05" db="EMBL/GenBank/DDBJ databases">
        <authorList>
            <consortium name="Lawrence Berkeley National Laboratory"/>
            <person name="Steindorff A."/>
            <person name="Hensen N."/>
            <person name="Bonometti L."/>
            <person name="Westerberg I."/>
            <person name="Brannstrom I.O."/>
            <person name="Guillou S."/>
            <person name="Cros-Aarteil S."/>
            <person name="Calhoun S."/>
            <person name="Haridas S."/>
            <person name="Kuo A."/>
            <person name="Mondo S."/>
            <person name="Pangilinan J."/>
            <person name="Riley R."/>
            <person name="Labutti K."/>
            <person name="Andreopoulos B."/>
            <person name="Lipzen A."/>
            <person name="Chen C."/>
            <person name="Yanf M."/>
            <person name="Daum C."/>
            <person name="Ng V."/>
            <person name="Clum A."/>
            <person name="Ohm R."/>
            <person name="Martin F."/>
            <person name="Silar P."/>
            <person name="Natvig D."/>
            <person name="Lalanne C."/>
            <person name="Gautier V."/>
            <person name="Ament-Velasquez S.L."/>
            <person name="Kruys A."/>
            <person name="Hutchinson M.I."/>
            <person name="Powell A.J."/>
            <person name="Barry K."/>
            <person name="Miller A.N."/>
            <person name="Grigoriev I.V."/>
            <person name="Debuchy R."/>
            <person name="Gladieux P."/>
            <person name="Thoren M.H."/>
            <person name="Johannesson H."/>
        </authorList>
    </citation>
    <scope>NUCLEOTIDE SEQUENCE</scope>
    <source>
        <strain evidence="2">PSN293</strain>
    </source>
</reference>
<name>A0AAN6YGH2_9PEZI</name>
<dbReference type="SUPFAM" id="SSF81383">
    <property type="entry name" value="F-box domain"/>
    <property type="match status" value="1"/>
</dbReference>
<proteinExistence type="predicted"/>